<accession>A0ABD4XVW6</accession>
<name>A0ABD4XVW6_STUST</name>
<evidence type="ECO:0000256" key="1">
    <source>
        <dbReference type="ARBA" id="ARBA00022603"/>
    </source>
</evidence>
<comment type="caution">
    <text evidence="5">The sequence shown here is derived from an EMBL/GenBank/DDBJ whole genome shotgun (WGS) entry which is preliminary data.</text>
</comment>
<dbReference type="EMBL" id="JAOCDG010000003">
    <property type="protein sequence ID" value="MDH0687016.1"/>
    <property type="molecule type" value="Genomic_DNA"/>
</dbReference>
<proteinExistence type="inferred from homology"/>
<dbReference type="Gene3D" id="3.40.50.150">
    <property type="entry name" value="Vaccinia Virus protein VP39"/>
    <property type="match status" value="1"/>
</dbReference>
<dbReference type="AlphaFoldDB" id="A0ABD4XVW6"/>
<gene>
    <name evidence="5" type="ORF">N5D09_02805</name>
</gene>
<sequence>MKGDIVSSANVASVVRLKLLKHIDRVVYPFAHVASAMENQSSVSQLNLFQHVEEVYKATPDAALDNESLYKLVARRAGINDATLNHRMPIGTAGKLRSKAKRAIRWQQQQLKHLQVIERVPGERGVWRLTEKMRSGLHKARPGMTLLAFSTDLGMALWGTSPHSLAKLDEPIELLLTSAPYPLRNPRAYGNPRCEEYVDFICAVLEPIVPKIAATGSLVLNLSNDVFLEKSPARSTYLERVTIALEDRLGLYLMDRVIWANRSKAPGPVAWASKARNQLNVCWEPCLWMAPDPLRCKADNRRVLLPHTERHQKLMAAGGERRDAEYGDGAYRIRPGSYGNLTAGRIPRNVLEMGHACSIGRAHRRVLQALGLPTHGAGWPLSVPDFFIRFLTEPGDLVVDLFGGRCMTGLAAELNERRWLCLELMLEYIRGGAELFRPFKGFWINPSLGGPGELHPQG</sequence>
<evidence type="ECO:0000313" key="5">
    <source>
        <dbReference type="EMBL" id="MDH0687016.1"/>
    </source>
</evidence>
<evidence type="ECO:0000259" key="4">
    <source>
        <dbReference type="Pfam" id="PF01555"/>
    </source>
</evidence>
<dbReference type="SUPFAM" id="SSF53335">
    <property type="entry name" value="S-adenosyl-L-methionine-dependent methyltransferases"/>
    <property type="match status" value="1"/>
</dbReference>
<evidence type="ECO:0000256" key="2">
    <source>
        <dbReference type="ARBA" id="ARBA00022679"/>
    </source>
</evidence>
<dbReference type="PRINTS" id="PR00508">
    <property type="entry name" value="S21N4MTFRASE"/>
</dbReference>
<dbReference type="InterPro" id="IPR029063">
    <property type="entry name" value="SAM-dependent_MTases_sf"/>
</dbReference>
<dbReference type="Pfam" id="PF01555">
    <property type="entry name" value="N6_N4_Mtase"/>
    <property type="match status" value="1"/>
</dbReference>
<organism evidence="5 6">
    <name type="scientific">Stutzerimonas stutzeri</name>
    <name type="common">Pseudomonas stutzeri</name>
    <dbReference type="NCBI Taxonomy" id="316"/>
    <lineage>
        <taxon>Bacteria</taxon>
        <taxon>Pseudomonadati</taxon>
        <taxon>Pseudomonadota</taxon>
        <taxon>Gammaproteobacteria</taxon>
        <taxon>Pseudomonadales</taxon>
        <taxon>Pseudomonadaceae</taxon>
        <taxon>Stutzerimonas</taxon>
    </lineage>
</organism>
<evidence type="ECO:0000313" key="6">
    <source>
        <dbReference type="Proteomes" id="UP001161139"/>
    </source>
</evidence>
<reference evidence="5" key="1">
    <citation type="submission" date="2022-09" db="EMBL/GenBank/DDBJ databases">
        <title>Intensive care unit water sources are persistently colonized with multi-drug resistant bacteria and are the site of extensive horizontal gene transfer of antibiotic resistance genes.</title>
        <authorList>
            <person name="Diorio-Toth L."/>
        </authorList>
    </citation>
    <scope>NUCLEOTIDE SEQUENCE</scope>
    <source>
        <strain evidence="5">GD03864</strain>
    </source>
</reference>
<comment type="similarity">
    <text evidence="3">Belongs to the N(4)/N(6)-methyltransferase family.</text>
</comment>
<dbReference type="GO" id="GO:0032259">
    <property type="term" value="P:methylation"/>
    <property type="evidence" value="ECO:0007669"/>
    <property type="project" value="UniProtKB-KW"/>
</dbReference>
<dbReference type="InterPro" id="IPR002941">
    <property type="entry name" value="DNA_methylase_N4/N6"/>
</dbReference>
<keyword evidence="2" id="KW-0808">Transferase</keyword>
<dbReference type="EC" id="2.1.1.-" evidence="3"/>
<feature type="domain" description="DNA methylase N-4/N-6" evidence="4">
    <location>
        <begin position="173"/>
        <end position="430"/>
    </location>
</feature>
<evidence type="ECO:0000256" key="3">
    <source>
        <dbReference type="RuleBase" id="RU362026"/>
    </source>
</evidence>
<keyword evidence="1" id="KW-0489">Methyltransferase</keyword>
<dbReference type="RefSeq" id="WP_242406277.1">
    <property type="nucleotide sequence ID" value="NZ_JAOCDG010000003.1"/>
</dbReference>
<dbReference type="Proteomes" id="UP001161139">
    <property type="component" value="Unassembled WGS sequence"/>
</dbReference>
<dbReference type="GO" id="GO:0008168">
    <property type="term" value="F:methyltransferase activity"/>
    <property type="evidence" value="ECO:0007669"/>
    <property type="project" value="UniProtKB-KW"/>
</dbReference>
<protein>
    <recommendedName>
        <fullName evidence="3">Methyltransferase</fullName>
        <ecNumber evidence="3">2.1.1.-</ecNumber>
    </recommendedName>
</protein>
<dbReference type="InterPro" id="IPR001091">
    <property type="entry name" value="RM_Methyltransferase"/>
</dbReference>